<proteinExistence type="predicted"/>
<accession>A0ABY7Q4P1</accession>
<evidence type="ECO:0000313" key="2">
    <source>
        <dbReference type="EMBL" id="WBP87487.1"/>
    </source>
</evidence>
<organism evidence="2 3">
    <name type="scientific">Kitasatospora cathayae</name>
    <dbReference type="NCBI Taxonomy" id="3004092"/>
    <lineage>
        <taxon>Bacteria</taxon>
        <taxon>Bacillati</taxon>
        <taxon>Actinomycetota</taxon>
        <taxon>Actinomycetes</taxon>
        <taxon>Kitasatosporales</taxon>
        <taxon>Streptomycetaceae</taxon>
        <taxon>Kitasatospora</taxon>
    </lineage>
</organism>
<dbReference type="RefSeq" id="WP_270144948.1">
    <property type="nucleotide sequence ID" value="NZ_CP115450.1"/>
</dbReference>
<feature type="region of interest" description="Disordered" evidence="1">
    <location>
        <begin position="1"/>
        <end position="24"/>
    </location>
</feature>
<gene>
    <name evidence="2" type="ORF">O1G21_17655</name>
</gene>
<dbReference type="EMBL" id="CP115450">
    <property type="protein sequence ID" value="WBP87487.1"/>
    <property type="molecule type" value="Genomic_DNA"/>
</dbReference>
<keyword evidence="3" id="KW-1185">Reference proteome</keyword>
<evidence type="ECO:0000256" key="1">
    <source>
        <dbReference type="SAM" id="MobiDB-lite"/>
    </source>
</evidence>
<sequence length="53" mass="5588">MSSENTTPRPGPAGATAVQGRHRNPLGTVLRNVGIALDTAARVIFLGRDGVRY</sequence>
<protein>
    <submittedName>
        <fullName evidence="2">Uncharacterized protein</fullName>
    </submittedName>
</protein>
<dbReference type="Proteomes" id="UP001212821">
    <property type="component" value="Chromosome"/>
</dbReference>
<evidence type="ECO:0000313" key="3">
    <source>
        <dbReference type="Proteomes" id="UP001212821"/>
    </source>
</evidence>
<reference evidence="3" key="1">
    <citation type="submission" date="2022-12" db="EMBL/GenBank/DDBJ databases">
        <authorList>
            <person name="Mo P."/>
        </authorList>
    </citation>
    <scope>NUCLEOTIDE SEQUENCE [LARGE SCALE GENOMIC DNA]</scope>
    <source>
        <strain evidence="3">HUAS 3-15</strain>
    </source>
</reference>
<name>A0ABY7Q4P1_9ACTN</name>